<organism evidence="2 3">
    <name type="scientific">Undibacterium jejuense</name>
    <dbReference type="NCBI Taxonomy" id="1344949"/>
    <lineage>
        <taxon>Bacteria</taxon>
        <taxon>Pseudomonadati</taxon>
        <taxon>Pseudomonadota</taxon>
        <taxon>Betaproteobacteria</taxon>
        <taxon>Burkholderiales</taxon>
        <taxon>Oxalobacteraceae</taxon>
        <taxon>Undibacterium</taxon>
    </lineage>
</organism>
<proteinExistence type="predicted"/>
<dbReference type="AlphaFoldDB" id="A0A923HEL9"/>
<protein>
    <submittedName>
        <fullName evidence="2">Uncharacterized protein</fullName>
    </submittedName>
</protein>
<reference evidence="2" key="1">
    <citation type="submission" date="2020-08" db="EMBL/GenBank/DDBJ databases">
        <title>Novel species isolated from subtropical streams in China.</title>
        <authorList>
            <person name="Lu H."/>
        </authorList>
    </citation>
    <scope>NUCLEOTIDE SEQUENCE</scope>
    <source>
        <strain evidence="2">KACC 12607</strain>
    </source>
</reference>
<dbReference type="Proteomes" id="UP000634011">
    <property type="component" value="Unassembled WGS sequence"/>
</dbReference>
<evidence type="ECO:0000256" key="1">
    <source>
        <dbReference type="SAM" id="MobiDB-lite"/>
    </source>
</evidence>
<dbReference type="RefSeq" id="WP_186912539.1">
    <property type="nucleotide sequence ID" value="NZ_JACOFV010000009.1"/>
</dbReference>
<gene>
    <name evidence="2" type="ORF">H8K32_10955</name>
</gene>
<comment type="caution">
    <text evidence="2">The sequence shown here is derived from an EMBL/GenBank/DDBJ whole genome shotgun (WGS) entry which is preliminary data.</text>
</comment>
<sequence length="132" mass="14437">MNTQLDASIPVLTEVIPLEEISSEDTGGFSAPAASGATEVSDSLDDQVREHGAISEEQWQLLEQTLRENVLKQVLARVDFVLEHRVRDSLADVLQTAVSGLAEEIRTGLKNSLEDVVTRAVNQEITKAKILK</sequence>
<feature type="region of interest" description="Disordered" evidence="1">
    <location>
        <begin position="23"/>
        <end position="47"/>
    </location>
</feature>
<accession>A0A923HEL9</accession>
<dbReference type="EMBL" id="JACOFV010000009">
    <property type="protein sequence ID" value="MBC3862621.1"/>
    <property type="molecule type" value="Genomic_DNA"/>
</dbReference>
<evidence type="ECO:0000313" key="2">
    <source>
        <dbReference type="EMBL" id="MBC3862621.1"/>
    </source>
</evidence>
<keyword evidence="3" id="KW-1185">Reference proteome</keyword>
<evidence type="ECO:0000313" key="3">
    <source>
        <dbReference type="Proteomes" id="UP000634011"/>
    </source>
</evidence>
<name>A0A923HEL9_9BURK</name>